<evidence type="ECO:0000313" key="5">
    <source>
        <dbReference type="EMBL" id="MDH1438830.1"/>
    </source>
</evidence>
<evidence type="ECO:0000313" key="9">
    <source>
        <dbReference type="EMBL" id="SUT94305.1"/>
    </source>
</evidence>
<evidence type="ECO:0000313" key="2">
    <source>
        <dbReference type="EMBL" id="MDG9785836.1"/>
    </source>
</evidence>
<evidence type="ECO:0000313" key="13">
    <source>
        <dbReference type="Proteomes" id="UP000254227"/>
    </source>
</evidence>
<evidence type="ECO:0000313" key="12">
    <source>
        <dbReference type="Proteomes" id="UP000249282"/>
    </source>
</evidence>
<dbReference type="RefSeq" id="WP_004696516.1">
    <property type="nucleotide sequence ID" value="NZ_BBTB01000001.1"/>
</dbReference>
<evidence type="ECO:0000313" key="14">
    <source>
        <dbReference type="Proteomes" id="UP000321274"/>
    </source>
</evidence>
<evidence type="ECO:0000313" key="16">
    <source>
        <dbReference type="Proteomes" id="UP001244586"/>
    </source>
</evidence>
<evidence type="ECO:0000313" key="1">
    <source>
        <dbReference type="EMBL" id="GEK43433.1"/>
    </source>
</evidence>
<dbReference type="Proteomes" id="UP000595107">
    <property type="component" value="Chromosome"/>
</dbReference>
<evidence type="ECO:0000313" key="6">
    <source>
        <dbReference type="EMBL" id="PZQ86275.1"/>
    </source>
</evidence>
<evidence type="ECO:0000313" key="11">
    <source>
        <dbReference type="Proteomes" id="UP000196240"/>
    </source>
</evidence>
<dbReference type="EMBL" id="QFQJ01000098">
    <property type="protein sequence ID" value="PZQ86275.1"/>
    <property type="molecule type" value="Genomic_DNA"/>
</dbReference>
<evidence type="ECO:0000313" key="8">
    <source>
        <dbReference type="EMBL" id="SJX21958.1"/>
    </source>
</evidence>
<dbReference type="Proteomes" id="UP000196240">
    <property type="component" value="Unassembled WGS sequence"/>
</dbReference>
<dbReference type="Proteomes" id="UP001157887">
    <property type="component" value="Unassembled WGS sequence"/>
</dbReference>
<evidence type="ECO:0000313" key="4">
    <source>
        <dbReference type="EMBL" id="MDH0968896.1"/>
    </source>
</evidence>
<protein>
    <submittedName>
        <fullName evidence="8">Uncharacterized protein</fullName>
    </submittedName>
</protein>
<evidence type="ECO:0000313" key="3">
    <source>
        <dbReference type="EMBL" id="MDH0656707.1"/>
    </source>
</evidence>
<reference evidence="2" key="6">
    <citation type="submission" date="2022-09" db="EMBL/GenBank/DDBJ databases">
        <title>Intensive care unit water sources are persistently colonized with multi-drug resistant bacteria and are the site of extensive horizontal gene transfer of antibiotic resistance genes.</title>
        <authorList>
            <person name="Diorio-Toth L."/>
        </authorList>
    </citation>
    <scope>NUCLEOTIDE SEQUENCE</scope>
    <source>
        <strain evidence="5">GD03725</strain>
        <strain evidence="3">GD03851</strain>
        <strain evidence="4">GD03920</strain>
        <strain evidence="2">GD04065</strain>
    </source>
</reference>
<reference evidence="9 13" key="3">
    <citation type="submission" date="2018-06" db="EMBL/GenBank/DDBJ databases">
        <authorList>
            <consortium name="Pathogen Informatics"/>
            <person name="Doyle S."/>
        </authorList>
    </citation>
    <scope>NUCLEOTIDE SEQUENCE [LARGE SCALE GENOMIC DNA]</scope>
    <source>
        <strain evidence="9 13">NCTC10308</strain>
    </source>
</reference>
<dbReference type="EMBL" id="BJUJ01000010">
    <property type="protein sequence ID" value="GEK43433.1"/>
    <property type="molecule type" value="Genomic_DNA"/>
</dbReference>
<reference evidence="10 16" key="7">
    <citation type="submission" date="2023-04" db="EMBL/GenBank/DDBJ databases">
        <title>Acinetobacter johnsonii isolate AYTCM encoding NDM-1, OXA-58 and PER-1.</title>
        <authorList>
            <person name="Tian C."/>
            <person name="Wang S."/>
            <person name="Fan X."/>
            <person name="Xia D."/>
        </authorList>
    </citation>
    <scope>NUCLEOTIDE SEQUENCE [LARGE SCALE GENOMIC DNA]</scope>
    <source>
        <strain evidence="10 16">AYTCM</strain>
    </source>
</reference>
<dbReference type="Proteomes" id="UP001161567">
    <property type="component" value="Unassembled WGS sequence"/>
</dbReference>
<dbReference type="EMBL" id="JAOCDR010000026">
    <property type="protein sequence ID" value="MDH0656707.1"/>
    <property type="molecule type" value="Genomic_DNA"/>
</dbReference>
<dbReference type="GeneID" id="56339259"/>
<dbReference type="EMBL" id="JAOCBE010000001">
    <property type="protein sequence ID" value="MDH0968896.1"/>
    <property type="molecule type" value="Genomic_DNA"/>
</dbReference>
<dbReference type="EMBL" id="JAOECG010000002">
    <property type="protein sequence ID" value="MDG9785836.1"/>
    <property type="molecule type" value="Genomic_DNA"/>
</dbReference>
<dbReference type="Proteomes" id="UP001161099">
    <property type="component" value="Unassembled WGS sequence"/>
</dbReference>
<dbReference type="EMBL" id="CP121776">
    <property type="protein sequence ID" value="WMG18172.1"/>
    <property type="molecule type" value="Genomic_DNA"/>
</dbReference>
<dbReference type="EMBL" id="JAOCIL010000001">
    <property type="protein sequence ID" value="MDH1438830.1"/>
    <property type="molecule type" value="Genomic_DNA"/>
</dbReference>
<dbReference type="Proteomes" id="UP001244586">
    <property type="component" value="Chromosome"/>
</dbReference>
<organism evidence="8 11">
    <name type="scientific">Acinetobacter johnsonii</name>
    <dbReference type="NCBI Taxonomy" id="40214"/>
    <lineage>
        <taxon>Bacteria</taxon>
        <taxon>Pseudomonadati</taxon>
        <taxon>Pseudomonadota</taxon>
        <taxon>Gammaproteobacteria</taxon>
        <taxon>Moraxellales</taxon>
        <taxon>Moraxellaceae</taxon>
        <taxon>Acinetobacter</taxon>
    </lineage>
</organism>
<evidence type="ECO:0000313" key="10">
    <source>
        <dbReference type="EMBL" id="WMG18172.1"/>
    </source>
</evidence>
<dbReference type="EMBL" id="FUUY01000004">
    <property type="protein sequence ID" value="SJX21958.1"/>
    <property type="molecule type" value="Genomic_DNA"/>
</dbReference>
<keyword evidence="16" id="KW-1185">Reference proteome</keyword>
<dbReference type="EMBL" id="UFRV01000006">
    <property type="protein sequence ID" value="SUT94305.1"/>
    <property type="molecule type" value="Genomic_DNA"/>
</dbReference>
<reference evidence="7 15" key="5">
    <citation type="submission" date="2020-12" db="EMBL/GenBank/DDBJ databases">
        <title>FDA dAtabase for Regulatory Grade micrObial Sequences (FDA-ARGOS): Supporting development and validation of Infectious Disease Dx tests.</title>
        <authorList>
            <person name="Sproer C."/>
            <person name="Gronow S."/>
            <person name="Severitt S."/>
            <person name="Schroder I."/>
            <person name="Tallon L."/>
            <person name="Sadzewicz L."/>
            <person name="Zhao X."/>
            <person name="Boylan J."/>
            <person name="Ott S."/>
            <person name="Bowen H."/>
            <person name="Vavikolanu K."/>
            <person name="Mehta A."/>
            <person name="Aluvathingal J."/>
            <person name="Nadendla S."/>
            <person name="Lowell S."/>
            <person name="Myers T."/>
            <person name="Yan Y."/>
            <person name="Sichtig H."/>
        </authorList>
    </citation>
    <scope>NUCLEOTIDE SEQUENCE [LARGE SCALE GENOMIC DNA]</scope>
    <source>
        <strain evidence="7 15">FDAARGOS_910</strain>
    </source>
</reference>
<reference evidence="6 12" key="2">
    <citation type="submission" date="2017-11" db="EMBL/GenBank/DDBJ databases">
        <title>Infants hospitalized years apart are colonized by the same room-sourced microbial strains.</title>
        <authorList>
            <person name="Brooks B."/>
            <person name="Olm M.R."/>
            <person name="Firek B.A."/>
            <person name="Baker R."/>
            <person name="Thomas B.C."/>
            <person name="Morowitz M.J."/>
            <person name="Banfield J.F."/>
        </authorList>
    </citation>
    <scope>NUCLEOTIDE SEQUENCE [LARGE SCALE GENOMIC DNA]</scope>
    <source>
        <strain evidence="6">S2_003_000_R3_20</strain>
    </source>
</reference>
<dbReference type="EMBL" id="CP065666">
    <property type="protein sequence ID" value="QPS05121.1"/>
    <property type="molecule type" value="Genomic_DNA"/>
</dbReference>
<evidence type="ECO:0000313" key="7">
    <source>
        <dbReference type="EMBL" id="QPS05121.1"/>
    </source>
</evidence>
<dbReference type="Proteomes" id="UP000321274">
    <property type="component" value="Unassembled WGS sequence"/>
</dbReference>
<name>A0A1R7QCE6_ACIJO</name>
<proteinExistence type="predicted"/>
<dbReference type="Proteomes" id="UP001159915">
    <property type="component" value="Unassembled WGS sequence"/>
</dbReference>
<dbReference type="Proteomes" id="UP000254227">
    <property type="component" value="Unassembled WGS sequence"/>
</dbReference>
<gene>
    <name evidence="8" type="ORF">ACNJC6_01587</name>
    <name evidence="1" type="ORF">AJO04nite_06910</name>
    <name evidence="6" type="ORF">DI542_14665</name>
    <name evidence="7" type="ORF">I6G67_06685</name>
    <name evidence="4" type="ORF">N5C10_06370</name>
    <name evidence="3" type="ORF">N5D11_11350</name>
    <name evidence="5" type="ORF">N5I27_10730</name>
    <name evidence="2" type="ORF">N7566_02265</name>
    <name evidence="9" type="ORF">NCTC10308_01414</name>
    <name evidence="10" type="ORF">QBJ73_00605</name>
</gene>
<accession>A0A1R7QCE6</accession>
<sequence length="89" mass="10023">MEVVGYLNHADLLLEDENGVAVIGGGHYVLSLGDHVYFKHALDHEPTRISVQISFASSAHQNLHEDEIQMKFEGCRESFKQYIQATTVH</sequence>
<reference evidence="1 14" key="4">
    <citation type="submission" date="2019-07" db="EMBL/GenBank/DDBJ databases">
        <title>Whole genome shotgun sequence of Acinetobacter johnsonii NBRC 102197.</title>
        <authorList>
            <person name="Hosoyama A."/>
            <person name="Uohara A."/>
            <person name="Ohji S."/>
            <person name="Ichikawa N."/>
        </authorList>
    </citation>
    <scope>NUCLEOTIDE SEQUENCE [LARGE SCALE GENOMIC DNA]</scope>
    <source>
        <strain evidence="1 14">NBRC 102197</strain>
    </source>
</reference>
<evidence type="ECO:0000313" key="15">
    <source>
        <dbReference type="Proteomes" id="UP000595107"/>
    </source>
</evidence>
<reference evidence="8 11" key="1">
    <citation type="submission" date="2017-02" db="EMBL/GenBank/DDBJ databases">
        <authorList>
            <person name="Peterson S.W."/>
        </authorList>
    </citation>
    <scope>NUCLEOTIDE SEQUENCE [LARGE SCALE GENOMIC DNA]</scope>
    <source>
        <strain evidence="8">C6</strain>
    </source>
</reference>
<dbReference type="AlphaFoldDB" id="A0A1R7QCE6"/>
<dbReference type="Proteomes" id="UP000249282">
    <property type="component" value="Unassembled WGS sequence"/>
</dbReference>